<dbReference type="InterPro" id="IPR002586">
    <property type="entry name" value="CobQ/CobB/MinD/ParA_Nub-bd_dom"/>
</dbReference>
<dbReference type="PROSITE" id="PS51274">
    <property type="entry name" value="GATASE_COBBQ"/>
    <property type="match status" value="1"/>
</dbReference>
<evidence type="ECO:0000259" key="11">
    <source>
        <dbReference type="Pfam" id="PF07685"/>
    </source>
</evidence>
<dbReference type="GO" id="GO:0009236">
    <property type="term" value="P:cobalamin biosynthetic process"/>
    <property type="evidence" value="ECO:0007669"/>
    <property type="project" value="UniProtKB-KW"/>
</dbReference>
<evidence type="ECO:0000256" key="5">
    <source>
        <dbReference type="ARBA" id="ARBA00022598"/>
    </source>
</evidence>
<evidence type="ECO:0000256" key="8">
    <source>
        <dbReference type="ARBA" id="ARBA00022842"/>
    </source>
</evidence>
<dbReference type="NCBIfam" id="TIGR00379">
    <property type="entry name" value="cobB"/>
    <property type="match status" value="1"/>
</dbReference>
<sequence length="436" mass="49243">MPSLSLCISAAMTGSGKTIFTSALINTLLKKGYSISAGKVGPDYIDPTYSRSLTKRDVFNFDTWAMNENTLDNLMVESSNAADFQIFEGVMGLFDGTSNQQSSTASFVKKYKIPVLLVIDATSQSQTLAAICKGLMSYDPEVDFIGVVLNKVASERHFLLIDEELKKNNINVIGYLPTTPDLVFPRRHLGLHLAHQINEYKSLIDKASAVVMSNIKIDQILSLAKPLKDIRPKKDLPSPINLGQKISIARDEAFSFIYDHTLYQWQKEGRELKFFSPLNDESPDKSSTGIYLPGGYPELHCETISKNKKFLESMNKARIENKIIYGECGGYMVLGESIFNNKNKEYKMLGFLDLITSFHERKLNLGYRKVSANHKCKYFDRKLFLTGHEYHYSTIIKEKGEPLFLEKEKTLSTNGYGLIKKNVFGSFLHLIDQKLK</sequence>
<evidence type="ECO:0000313" key="12">
    <source>
        <dbReference type="EMBL" id="RCL74599.1"/>
    </source>
</evidence>
<dbReference type="Gene3D" id="3.40.50.880">
    <property type="match status" value="1"/>
</dbReference>
<keyword evidence="4" id="KW-0169">Cobalamin biosynthesis</keyword>
<dbReference type="Gene3D" id="3.40.50.300">
    <property type="entry name" value="P-loop containing nucleotide triphosphate hydrolases"/>
    <property type="match status" value="1"/>
</dbReference>
<feature type="domain" description="CobQ/CobB/MinD/ParA nucleotide binding" evidence="10">
    <location>
        <begin position="8"/>
        <end position="182"/>
    </location>
</feature>
<dbReference type="Proteomes" id="UP000253570">
    <property type="component" value="Unassembled WGS sequence"/>
</dbReference>
<dbReference type="Pfam" id="PF07685">
    <property type="entry name" value="GATase_3"/>
    <property type="match status" value="1"/>
</dbReference>
<keyword evidence="6" id="KW-0547">Nucleotide-binding</keyword>
<evidence type="ECO:0000256" key="2">
    <source>
        <dbReference type="ARBA" id="ARBA00004953"/>
    </source>
</evidence>
<comment type="similarity">
    <text evidence="3">Belongs to the CobB/CobQ family. CobQ subfamily.</text>
</comment>
<evidence type="ECO:0000313" key="13">
    <source>
        <dbReference type="Proteomes" id="UP000253570"/>
    </source>
</evidence>
<dbReference type="InterPro" id="IPR029062">
    <property type="entry name" value="Class_I_gatase-like"/>
</dbReference>
<dbReference type="AlphaFoldDB" id="A0A368DS03"/>
<dbReference type="SUPFAM" id="SSF52317">
    <property type="entry name" value="Class I glutamine amidotransferase-like"/>
    <property type="match status" value="1"/>
</dbReference>
<evidence type="ECO:0000259" key="10">
    <source>
        <dbReference type="Pfam" id="PF01656"/>
    </source>
</evidence>
<feature type="domain" description="CobB/CobQ-like glutamine amidotransferase" evidence="11">
    <location>
        <begin position="245"/>
        <end position="431"/>
    </location>
</feature>
<organism evidence="12 13">
    <name type="scientific">PS1 clade bacterium</name>
    <dbReference type="NCBI Taxonomy" id="2175152"/>
    <lineage>
        <taxon>Bacteria</taxon>
        <taxon>Pseudomonadati</taxon>
        <taxon>Pseudomonadota</taxon>
        <taxon>Alphaproteobacteria</taxon>
        <taxon>PS1 clade</taxon>
    </lineage>
</organism>
<dbReference type="InterPro" id="IPR011698">
    <property type="entry name" value="GATase_3"/>
</dbReference>
<dbReference type="PANTHER" id="PTHR43873:SF1">
    <property type="entry name" value="COBYRINATE A,C-DIAMIDE SYNTHASE"/>
    <property type="match status" value="1"/>
</dbReference>
<dbReference type="GO" id="GO:0005524">
    <property type="term" value="F:ATP binding"/>
    <property type="evidence" value="ECO:0007669"/>
    <property type="project" value="UniProtKB-KW"/>
</dbReference>
<dbReference type="GO" id="GO:0042242">
    <property type="term" value="F:cobyrinic acid a,c-diamide synthase activity"/>
    <property type="evidence" value="ECO:0007669"/>
    <property type="project" value="InterPro"/>
</dbReference>
<dbReference type="InterPro" id="IPR004484">
    <property type="entry name" value="CbiA/CobB_synth"/>
</dbReference>
<keyword evidence="8" id="KW-0460">Magnesium</keyword>
<evidence type="ECO:0000256" key="9">
    <source>
        <dbReference type="ARBA" id="ARBA00022962"/>
    </source>
</evidence>
<evidence type="ECO:0000256" key="6">
    <source>
        <dbReference type="ARBA" id="ARBA00022741"/>
    </source>
</evidence>
<keyword evidence="5" id="KW-0436">Ligase</keyword>
<comment type="pathway">
    <text evidence="2">Cofactor biosynthesis; adenosylcobalamin biosynthesis.</text>
</comment>
<gene>
    <name evidence="12" type="ORF">DBW71_00185</name>
</gene>
<evidence type="ECO:0000256" key="7">
    <source>
        <dbReference type="ARBA" id="ARBA00022840"/>
    </source>
</evidence>
<dbReference type="NCBIfam" id="NF002204">
    <property type="entry name" value="PRK01077.1"/>
    <property type="match status" value="1"/>
</dbReference>
<dbReference type="PANTHER" id="PTHR43873">
    <property type="entry name" value="COBYRINATE A,C-DIAMIDE SYNTHASE"/>
    <property type="match status" value="1"/>
</dbReference>
<accession>A0A368DS03</accession>
<evidence type="ECO:0000256" key="3">
    <source>
        <dbReference type="ARBA" id="ARBA00006205"/>
    </source>
</evidence>
<name>A0A368DS03_9PROT</name>
<protein>
    <submittedName>
        <fullName evidence="12">Cobyrinate a,c-diamide synthase</fullName>
    </submittedName>
</protein>
<proteinExistence type="inferred from homology"/>
<keyword evidence="7" id="KW-0067">ATP-binding</keyword>
<evidence type="ECO:0000256" key="1">
    <source>
        <dbReference type="ARBA" id="ARBA00001946"/>
    </source>
</evidence>
<dbReference type="EMBL" id="QOQD01000001">
    <property type="protein sequence ID" value="RCL74599.1"/>
    <property type="molecule type" value="Genomic_DNA"/>
</dbReference>
<dbReference type="InterPro" id="IPR027417">
    <property type="entry name" value="P-loop_NTPase"/>
</dbReference>
<dbReference type="Pfam" id="PF01656">
    <property type="entry name" value="CbiA"/>
    <property type="match status" value="1"/>
</dbReference>
<dbReference type="SUPFAM" id="SSF52540">
    <property type="entry name" value="P-loop containing nucleoside triphosphate hydrolases"/>
    <property type="match status" value="1"/>
</dbReference>
<reference evidence="12 13" key="1">
    <citation type="journal article" date="2018" name="Microbiome">
        <title>Fine metagenomic profile of the Mediterranean stratified and mixed water columns revealed by assembly and recruitment.</title>
        <authorList>
            <person name="Haro-Moreno J.M."/>
            <person name="Lopez-Perez M."/>
            <person name="De La Torre J.R."/>
            <person name="Picazo A."/>
            <person name="Camacho A."/>
            <person name="Rodriguez-Valera F."/>
        </authorList>
    </citation>
    <scope>NUCLEOTIDE SEQUENCE [LARGE SCALE GENOMIC DNA]</scope>
    <source>
        <strain evidence="12">MED-G57</strain>
    </source>
</reference>
<comment type="caution">
    <text evidence="12">The sequence shown here is derived from an EMBL/GenBank/DDBJ whole genome shotgun (WGS) entry which is preliminary data.</text>
</comment>
<comment type="cofactor">
    <cofactor evidence="1">
        <name>Mg(2+)</name>
        <dbReference type="ChEBI" id="CHEBI:18420"/>
    </cofactor>
</comment>
<keyword evidence="9" id="KW-0315">Glutamine amidotransferase</keyword>
<evidence type="ECO:0000256" key="4">
    <source>
        <dbReference type="ARBA" id="ARBA00022573"/>
    </source>
</evidence>